<dbReference type="Pfam" id="PF01850">
    <property type="entry name" value="PIN"/>
    <property type="match status" value="1"/>
</dbReference>
<dbReference type="RefSeq" id="WP_271940930.1">
    <property type="nucleotide sequence ID" value="NZ_JAQLTZ010000002.1"/>
</dbReference>
<dbReference type="Gene3D" id="3.40.50.1010">
    <property type="entry name" value="5'-nuclease"/>
    <property type="match status" value="1"/>
</dbReference>
<dbReference type="SUPFAM" id="SSF88723">
    <property type="entry name" value="PIN domain-like"/>
    <property type="match status" value="1"/>
</dbReference>
<evidence type="ECO:0000259" key="1">
    <source>
        <dbReference type="Pfam" id="PF01850"/>
    </source>
</evidence>
<gene>
    <name evidence="2" type="ORF">PM085_05780</name>
</gene>
<dbReference type="InterPro" id="IPR029060">
    <property type="entry name" value="PIN-like_dom_sf"/>
</dbReference>
<evidence type="ECO:0000313" key="2">
    <source>
        <dbReference type="EMBL" id="MDB2291795.1"/>
    </source>
</evidence>
<feature type="domain" description="PIN" evidence="1">
    <location>
        <begin position="34"/>
        <end position="151"/>
    </location>
</feature>
<name>A0ABT4Z119_HALEZ</name>
<dbReference type="InterPro" id="IPR002716">
    <property type="entry name" value="PIN_dom"/>
</dbReference>
<comment type="caution">
    <text evidence="2">The sequence shown here is derived from an EMBL/GenBank/DDBJ whole genome shotgun (WGS) entry which is preliminary data.</text>
</comment>
<keyword evidence="3" id="KW-1185">Reference proteome</keyword>
<evidence type="ECO:0000313" key="3">
    <source>
        <dbReference type="Proteomes" id="UP001210528"/>
    </source>
</evidence>
<dbReference type="Proteomes" id="UP001210528">
    <property type="component" value="Unassembled WGS sequence"/>
</dbReference>
<protein>
    <submittedName>
        <fullName evidence="2">PIN domain-containing protein</fullName>
    </submittedName>
</protein>
<sequence>MGIRLATTVKKSCDSATPVTTRVTTDCAEIPETIVFDAEPLIAYFCNEPGSDTVETYVDAIEGAADGYISAINLAEVHYIVRAIDGEDRADAVVDVLEESGIRRIDTEQTWARAADFKFRYSPALGDAFALGTTAHVSGVLLVGADDGYDDVIDVPITRFRTEPA</sequence>
<accession>A0ABT4Z119</accession>
<reference evidence="2 3" key="1">
    <citation type="submission" date="2023-01" db="EMBL/GenBank/DDBJ databases">
        <title>Halorubrum ezzemoulense from Santa Pola, Spain.</title>
        <authorList>
            <person name="Feng Y."/>
            <person name="Louyakis A.S."/>
            <person name="Gogarten J.P."/>
        </authorList>
    </citation>
    <scope>NUCLEOTIDE SEQUENCE [LARGE SCALE GENOMIC DNA]</scope>
    <source>
        <strain evidence="2 3">AMM015</strain>
    </source>
</reference>
<dbReference type="EMBL" id="JAQLUK010000004">
    <property type="protein sequence ID" value="MDB2291795.1"/>
    <property type="molecule type" value="Genomic_DNA"/>
</dbReference>
<organism evidence="2 3">
    <name type="scientific">Halorubrum ezzemoulense</name>
    <name type="common">Halorubrum chaoviator</name>
    <dbReference type="NCBI Taxonomy" id="337243"/>
    <lineage>
        <taxon>Archaea</taxon>
        <taxon>Methanobacteriati</taxon>
        <taxon>Methanobacteriota</taxon>
        <taxon>Stenosarchaea group</taxon>
        <taxon>Halobacteria</taxon>
        <taxon>Halobacteriales</taxon>
        <taxon>Haloferacaceae</taxon>
        <taxon>Halorubrum</taxon>
    </lineage>
</organism>
<proteinExistence type="predicted"/>